<dbReference type="EC" id="2.7.7.65" evidence="1"/>
<evidence type="ECO:0000256" key="2">
    <source>
        <dbReference type="ARBA" id="ARBA00034247"/>
    </source>
</evidence>
<dbReference type="Gene3D" id="3.30.70.270">
    <property type="match status" value="1"/>
</dbReference>
<evidence type="ECO:0000259" key="5">
    <source>
        <dbReference type="PROSITE" id="PS50887"/>
    </source>
</evidence>
<proteinExistence type="predicted"/>
<dbReference type="Pfam" id="PF00990">
    <property type="entry name" value="GGDEF"/>
    <property type="match status" value="1"/>
</dbReference>
<dbReference type="InterPro" id="IPR000160">
    <property type="entry name" value="GGDEF_dom"/>
</dbReference>
<dbReference type="RefSeq" id="WP_273600701.1">
    <property type="nucleotide sequence ID" value="NZ_JAQQXT010000007.1"/>
</dbReference>
<dbReference type="CDD" id="cd01949">
    <property type="entry name" value="GGDEF"/>
    <property type="match status" value="1"/>
</dbReference>
<dbReference type="PANTHER" id="PTHR45138:SF9">
    <property type="entry name" value="DIGUANYLATE CYCLASE DGCM-RELATED"/>
    <property type="match status" value="1"/>
</dbReference>
<dbReference type="PROSITE" id="PS50005">
    <property type="entry name" value="TPR"/>
    <property type="match status" value="1"/>
</dbReference>
<name>A0ABT5KEZ9_9BURK</name>
<evidence type="ECO:0000256" key="1">
    <source>
        <dbReference type="ARBA" id="ARBA00012528"/>
    </source>
</evidence>
<dbReference type="NCBIfam" id="TIGR00254">
    <property type="entry name" value="GGDEF"/>
    <property type="match status" value="1"/>
</dbReference>
<keyword evidence="7" id="KW-1185">Reference proteome</keyword>
<dbReference type="InterPro" id="IPR029016">
    <property type="entry name" value="GAF-like_dom_sf"/>
</dbReference>
<dbReference type="Gene3D" id="1.25.40.10">
    <property type="entry name" value="Tetratricopeptide repeat domain"/>
    <property type="match status" value="1"/>
</dbReference>
<dbReference type="InterPro" id="IPR050469">
    <property type="entry name" value="Diguanylate_Cyclase"/>
</dbReference>
<dbReference type="PROSITE" id="PS50887">
    <property type="entry name" value="GGDEF"/>
    <property type="match status" value="1"/>
</dbReference>
<dbReference type="SUPFAM" id="SSF55781">
    <property type="entry name" value="GAF domain-like"/>
    <property type="match status" value="1"/>
</dbReference>
<dbReference type="InterPro" id="IPR019734">
    <property type="entry name" value="TPR_rpt"/>
</dbReference>
<dbReference type="InterPro" id="IPR011990">
    <property type="entry name" value="TPR-like_helical_dom_sf"/>
</dbReference>
<evidence type="ECO:0000313" key="7">
    <source>
        <dbReference type="Proteomes" id="UP001221189"/>
    </source>
</evidence>
<reference evidence="6 7" key="1">
    <citation type="submission" date="2022-10" db="EMBL/GenBank/DDBJ databases">
        <title>Paucibacter sp. hw1 Genome sequencing.</title>
        <authorList>
            <person name="Park S."/>
        </authorList>
    </citation>
    <scope>NUCLEOTIDE SEQUENCE [LARGE SCALE GENOMIC DNA]</scope>
    <source>
        <strain evidence="7">hw1</strain>
    </source>
</reference>
<dbReference type="InterPro" id="IPR029787">
    <property type="entry name" value="Nucleotide_cyclase"/>
</dbReference>
<feature type="domain" description="GGDEF" evidence="5">
    <location>
        <begin position="753"/>
        <end position="892"/>
    </location>
</feature>
<evidence type="ECO:0000256" key="3">
    <source>
        <dbReference type="PROSITE-ProRule" id="PRU00339"/>
    </source>
</evidence>
<keyword evidence="3" id="KW-0802">TPR repeat</keyword>
<dbReference type="SMART" id="SM00065">
    <property type="entry name" value="GAF"/>
    <property type="match status" value="1"/>
</dbReference>
<comment type="catalytic activity">
    <reaction evidence="2">
        <text>2 GTP = 3',3'-c-di-GMP + 2 diphosphate</text>
        <dbReference type="Rhea" id="RHEA:24898"/>
        <dbReference type="ChEBI" id="CHEBI:33019"/>
        <dbReference type="ChEBI" id="CHEBI:37565"/>
        <dbReference type="ChEBI" id="CHEBI:58805"/>
        <dbReference type="EC" id="2.7.7.65"/>
    </reaction>
</comment>
<feature type="coiled-coil region" evidence="4">
    <location>
        <begin position="671"/>
        <end position="698"/>
    </location>
</feature>
<dbReference type="SMART" id="SM00267">
    <property type="entry name" value="GGDEF"/>
    <property type="match status" value="1"/>
</dbReference>
<accession>A0ABT5KEZ9</accession>
<evidence type="ECO:0000256" key="4">
    <source>
        <dbReference type="SAM" id="Coils"/>
    </source>
</evidence>
<dbReference type="InterPro" id="IPR003018">
    <property type="entry name" value="GAF"/>
</dbReference>
<dbReference type="Proteomes" id="UP001221189">
    <property type="component" value="Unassembled WGS sequence"/>
</dbReference>
<dbReference type="EMBL" id="JAQQXT010000007">
    <property type="protein sequence ID" value="MDC8772512.1"/>
    <property type="molecule type" value="Genomic_DNA"/>
</dbReference>
<organism evidence="6 7">
    <name type="scientific">Roseateles albus</name>
    <dbReference type="NCBI Taxonomy" id="2987525"/>
    <lineage>
        <taxon>Bacteria</taxon>
        <taxon>Pseudomonadati</taxon>
        <taxon>Pseudomonadota</taxon>
        <taxon>Betaproteobacteria</taxon>
        <taxon>Burkholderiales</taxon>
        <taxon>Sphaerotilaceae</taxon>
        <taxon>Roseateles</taxon>
    </lineage>
</organism>
<comment type="caution">
    <text evidence="6">The sequence shown here is derived from an EMBL/GenBank/DDBJ whole genome shotgun (WGS) entry which is preliminary data.</text>
</comment>
<feature type="repeat" description="TPR" evidence="3">
    <location>
        <begin position="239"/>
        <end position="272"/>
    </location>
</feature>
<dbReference type="PANTHER" id="PTHR45138">
    <property type="entry name" value="REGULATORY COMPONENTS OF SENSORY TRANSDUCTION SYSTEM"/>
    <property type="match status" value="1"/>
</dbReference>
<dbReference type="Pfam" id="PF13492">
    <property type="entry name" value="GAF_3"/>
    <property type="match status" value="1"/>
</dbReference>
<gene>
    <name evidence="6" type="ORF">PRZ03_13095</name>
</gene>
<protein>
    <recommendedName>
        <fullName evidence="1">diguanylate cyclase</fullName>
        <ecNumber evidence="1">2.7.7.65</ecNumber>
    </recommendedName>
</protein>
<dbReference type="Gene3D" id="3.30.450.40">
    <property type="match status" value="1"/>
</dbReference>
<dbReference type="SUPFAM" id="SSF55073">
    <property type="entry name" value="Nucleotide cyclase"/>
    <property type="match status" value="1"/>
</dbReference>
<evidence type="ECO:0000313" key="6">
    <source>
        <dbReference type="EMBL" id="MDC8772512.1"/>
    </source>
</evidence>
<dbReference type="SUPFAM" id="SSF48452">
    <property type="entry name" value="TPR-like"/>
    <property type="match status" value="1"/>
</dbReference>
<keyword evidence="4" id="KW-0175">Coiled coil</keyword>
<sequence>MSYPLSVTPMELFLTDEVFNKLEAKVIQAGAKALLPERIALAWHLRERDTQRALRMAEQLLAELPSEPSSAVLRLQLLRAEVHWLFADLDAAEAQALTVIQQAQQQAKEQADVLVLVMADAYVLLAMIAGDRGDLIQRRAGFDSAAALAAGCGDEFRLEFAQLGGALAALRQDLVAAVNQWLPHVRRRLSQPAHPALHLMCNEFLTFQALQQSDYATVFQLCSHTVSSLARAGMVRQVAMAMTTMGVAFSKLDDHSQALDWMQRALDLARPHGWPLVLGLALLQFGHAQRKLGALDAAQQALDEGLNLLAPLSNSRAYAFGLLYLAELQLDLGLAEAALQTAGRFEQADQPPRPTELRLSAMEVAALALSKLGRADAAHAAAQSALALAETAKLPLQLSNALSTLAILHGRHPLPAPAGMQAASPALHYLHLALTAFPPELRQSVPPSLYDAIAAECARLGDSHQAYAFGREARAASESVHRQDATKHAVASEAKFHAERAAMLNETSTTLERLSLVGQEITCQLQESAVYTTLDRHVHGLLSAHYFAVFLLTPDGERLSLSYGSEDGLRLAPYDVALSHPSAHTVRCALLRQDIFIDVDPTERPGVLLPATQPTLSAMFIPLLSGEQLLGVMSIQSTQAHAYADRERLIFRSLAAYAAIAIANARNYRQLEATLLRLNQAQAEVHQKNLELESAYQSLTNISQTDPLTGLRNRRFLELNISAEVSLTLRHYLNWQRRQEAGEVPHTSGPADVDLLFLLVDIDHFKRVNDNWGHPAGDAVLVQMRERLQQACRDSDFVVRWGGEEFLIVARSVSACSAHVIAERIRVSVAQRSFEIDGAAPLALSCSVGFAALPFIASQAERLTWQEVVGLADQALYLAKHGGRNAWVGLAATPATATMLSLNSLTHATKGAVEGGFLRIESAAKAE</sequence>
<dbReference type="InterPro" id="IPR043128">
    <property type="entry name" value="Rev_trsase/Diguanyl_cyclase"/>
</dbReference>